<proteinExistence type="inferred from homology"/>
<dbReference type="Gene3D" id="3.90.55.10">
    <property type="entry name" value="Dimethylsulfoxide Reductase, domain 3"/>
    <property type="match status" value="1"/>
</dbReference>
<dbReference type="SUPFAM" id="SSF50692">
    <property type="entry name" value="ADC-like"/>
    <property type="match status" value="1"/>
</dbReference>
<evidence type="ECO:0000259" key="9">
    <source>
        <dbReference type="Pfam" id="PF18364"/>
    </source>
</evidence>
<protein>
    <submittedName>
        <fullName evidence="10">Biotin transporter BioY</fullName>
    </submittedName>
</protein>
<gene>
    <name evidence="10" type="ORF">ATO3_14665</name>
</gene>
<dbReference type="GO" id="GO:0030288">
    <property type="term" value="C:outer membrane-bounded periplasmic space"/>
    <property type="evidence" value="ECO:0007669"/>
    <property type="project" value="TreeGrafter"/>
</dbReference>
<dbReference type="OrthoDB" id="9759518at2"/>
<evidence type="ECO:0000256" key="1">
    <source>
        <dbReference type="ARBA" id="ARBA00001942"/>
    </source>
</evidence>
<feature type="domain" description="Molybdopterin oxidoreductase N-terminal" evidence="9">
    <location>
        <begin position="9"/>
        <end position="47"/>
    </location>
</feature>
<dbReference type="GO" id="GO:0009061">
    <property type="term" value="P:anaerobic respiration"/>
    <property type="evidence" value="ECO:0007669"/>
    <property type="project" value="TreeGrafter"/>
</dbReference>
<evidence type="ECO:0000259" key="7">
    <source>
        <dbReference type="Pfam" id="PF00384"/>
    </source>
</evidence>
<dbReference type="EMBL" id="AQQR01000005">
    <property type="protein sequence ID" value="OWU73035.1"/>
    <property type="molecule type" value="Genomic_DNA"/>
</dbReference>
<evidence type="ECO:0000256" key="2">
    <source>
        <dbReference type="ARBA" id="ARBA00010312"/>
    </source>
</evidence>
<dbReference type="Pfam" id="PF00384">
    <property type="entry name" value="Molybdopterin"/>
    <property type="match status" value="1"/>
</dbReference>
<evidence type="ECO:0000313" key="10">
    <source>
        <dbReference type="EMBL" id="OWU73035.1"/>
    </source>
</evidence>
<evidence type="ECO:0000256" key="5">
    <source>
        <dbReference type="ARBA" id="ARBA00022764"/>
    </source>
</evidence>
<organism evidence="10 11">
    <name type="scientific">Marinibacterium profundimaris</name>
    <dbReference type="NCBI Taxonomy" id="1679460"/>
    <lineage>
        <taxon>Bacteria</taxon>
        <taxon>Pseudomonadati</taxon>
        <taxon>Pseudomonadota</taxon>
        <taxon>Alphaproteobacteria</taxon>
        <taxon>Rhodobacterales</taxon>
        <taxon>Paracoccaceae</taxon>
        <taxon>Marinibacterium</taxon>
    </lineage>
</organism>
<keyword evidence="11" id="KW-1185">Reference proteome</keyword>
<dbReference type="SUPFAM" id="SSF53706">
    <property type="entry name" value="Formate dehydrogenase/DMSO reductase, domains 1-3"/>
    <property type="match status" value="1"/>
</dbReference>
<dbReference type="InterPro" id="IPR041954">
    <property type="entry name" value="CT_DMSOR/BSOR/TMAOR"/>
</dbReference>
<dbReference type="CDD" id="cd02793">
    <property type="entry name" value="MopB_CT_DMSOR-BSOR-TMAOR"/>
    <property type="match status" value="1"/>
</dbReference>
<keyword evidence="3" id="KW-0500">Molybdenum</keyword>
<dbReference type="Gene3D" id="3.40.50.740">
    <property type="match status" value="1"/>
</dbReference>
<comment type="similarity">
    <text evidence="2">Belongs to the prokaryotic molybdopterin-containing oxidoreductase family.</text>
</comment>
<accession>A0A225NHG7</accession>
<dbReference type="Gene3D" id="3.40.228.10">
    <property type="entry name" value="Dimethylsulfoxide Reductase, domain 2"/>
    <property type="match status" value="1"/>
</dbReference>
<evidence type="ECO:0000256" key="3">
    <source>
        <dbReference type="ARBA" id="ARBA00022505"/>
    </source>
</evidence>
<name>A0A225NHG7_9RHOB</name>
<dbReference type="PANTHER" id="PTHR43742">
    <property type="entry name" value="TRIMETHYLAMINE-N-OXIDE REDUCTASE"/>
    <property type="match status" value="1"/>
</dbReference>
<dbReference type="InterPro" id="IPR006655">
    <property type="entry name" value="Mopterin_OxRdtase_prok_CS"/>
</dbReference>
<evidence type="ECO:0000259" key="8">
    <source>
        <dbReference type="Pfam" id="PF01568"/>
    </source>
</evidence>
<dbReference type="Pfam" id="PF01568">
    <property type="entry name" value="Molydop_binding"/>
    <property type="match status" value="1"/>
</dbReference>
<evidence type="ECO:0000313" key="11">
    <source>
        <dbReference type="Proteomes" id="UP000215377"/>
    </source>
</evidence>
<dbReference type="GO" id="GO:0043546">
    <property type="term" value="F:molybdopterin cofactor binding"/>
    <property type="evidence" value="ECO:0007669"/>
    <property type="project" value="InterPro"/>
</dbReference>
<evidence type="ECO:0000256" key="4">
    <source>
        <dbReference type="ARBA" id="ARBA00022723"/>
    </source>
</evidence>
<dbReference type="AlphaFoldDB" id="A0A225NHG7"/>
<feature type="domain" description="Molybdopterin dinucleotide-binding" evidence="8">
    <location>
        <begin position="622"/>
        <end position="742"/>
    </location>
</feature>
<dbReference type="PANTHER" id="PTHR43742:SF10">
    <property type="entry name" value="TRIMETHYLAMINE-N-OXIDE REDUCTASE 2"/>
    <property type="match status" value="1"/>
</dbReference>
<dbReference type="Gene3D" id="2.40.40.20">
    <property type="match status" value="1"/>
</dbReference>
<dbReference type="InterPro" id="IPR050612">
    <property type="entry name" value="Prok_Mopterin_Oxidored"/>
</dbReference>
<reference evidence="10 11" key="1">
    <citation type="submission" date="2013-04" db="EMBL/GenBank/DDBJ databases">
        <title>Oceanicola sp. 22II1-22F33 Genome Sequencing.</title>
        <authorList>
            <person name="Lai Q."/>
            <person name="Li G."/>
            <person name="Shao Z."/>
        </authorList>
    </citation>
    <scope>NUCLEOTIDE SEQUENCE [LARGE SCALE GENOMIC DNA]</scope>
    <source>
        <strain evidence="10 11">22II1-22F33</strain>
    </source>
</reference>
<keyword evidence="5" id="KW-0574">Periplasm</keyword>
<evidence type="ECO:0000256" key="6">
    <source>
        <dbReference type="ARBA" id="ARBA00023002"/>
    </source>
</evidence>
<dbReference type="GO" id="GO:0030151">
    <property type="term" value="F:molybdenum ion binding"/>
    <property type="evidence" value="ECO:0007669"/>
    <property type="project" value="TreeGrafter"/>
</dbReference>
<dbReference type="PROSITE" id="PS00932">
    <property type="entry name" value="MOLYBDOPTERIN_PROK_3"/>
    <property type="match status" value="1"/>
</dbReference>
<comment type="cofactor">
    <cofactor evidence="1">
        <name>Mo-bis(molybdopterin guanine dinucleotide)</name>
        <dbReference type="ChEBI" id="CHEBI:60539"/>
    </cofactor>
</comment>
<sequence length="768" mass="83957">MSDRKDLLTSAHWGTYRVETRDGRITSMRPFEADPDPSPIGPGILDVLDGPTRIKRPAVRKSWLEQGPGARGDLRGQEAFVEVSWDEAERLVAAELDRVRGTHGNGAIYAGSYGWASAGRFNHAQSNLKRFVNCVGGFTSSVNTYSFAAGEVIVPHVMGHFYPLVYSATSWRSVVAETDLFVAFGGVPLKNGQIAQGGVGRHVQRDAVKAAAQAGVRFVNISPLRSDVMEEAGAEWLAPRPSTDTALMLGLCHTLLAEGLQDGDFLARYTTGFDRFAAYLTGETDGVAKSADWAAPICDLPADTIRDLARRMVKGRTMISIAWALTRQDHGEMAYWAAIALASMVGQIGLPGGGIGFGYSAVNAIGNDLARLPMIALPQGQNAVTDYVPVARITDMLENPGGAYEFDGQHRTYPDIRLVWWAGGNPFHHHQDLNRMRRAWTKPETVIANEWCWNALAKHADIVLPCTVPLERTDIAMTNRDPWLARMDKAVEPPGEARDDHMIFAGIARAMGVEEAFTEGRTPEEWIRWIYDRTRQSAAEREIELPSLDELREKGTHQIPPSEEPHVMLKGFRADPDGHPLDTPSGRIELFSEVIAGFGYDDCPPHPAWLEPAEWLGQGRGLHLMSNQPKGKLHSQLDHGAHCRSLRPDGREVLSLHPEDAAARGIGDGDRLRVFNARGWCLATAALSDGVRPGVVQMATGAWYDPAVDAEGRPGCRHGNPNVLTLDKGTSRLAQGPIAHSCIVEVEIDRSGLEPAPFAPPQLVTRGR</sequence>
<keyword evidence="4" id="KW-0479">Metal-binding</keyword>
<dbReference type="InterPro" id="IPR041460">
    <property type="entry name" value="Molybdopterin_N"/>
</dbReference>
<dbReference type="InterPro" id="IPR006657">
    <property type="entry name" value="MoPterin_dinucl-bd_dom"/>
</dbReference>
<dbReference type="Proteomes" id="UP000215377">
    <property type="component" value="Unassembled WGS sequence"/>
</dbReference>
<dbReference type="GO" id="GO:0016491">
    <property type="term" value="F:oxidoreductase activity"/>
    <property type="evidence" value="ECO:0007669"/>
    <property type="project" value="UniProtKB-KW"/>
</dbReference>
<dbReference type="InterPro" id="IPR006656">
    <property type="entry name" value="Mopterin_OxRdtase"/>
</dbReference>
<comment type="caution">
    <text evidence="10">The sequence shown here is derived from an EMBL/GenBank/DDBJ whole genome shotgun (WGS) entry which is preliminary data.</text>
</comment>
<feature type="domain" description="Molybdopterin oxidoreductase" evidence="7">
    <location>
        <begin position="53"/>
        <end position="508"/>
    </location>
</feature>
<keyword evidence="6" id="KW-0560">Oxidoreductase</keyword>
<dbReference type="Pfam" id="PF18364">
    <property type="entry name" value="Molybdopterin_N"/>
    <property type="match status" value="1"/>
</dbReference>
<dbReference type="InterPro" id="IPR009010">
    <property type="entry name" value="Asp_de-COase-like_dom_sf"/>
</dbReference>
<dbReference type="GO" id="GO:0009055">
    <property type="term" value="F:electron transfer activity"/>
    <property type="evidence" value="ECO:0007669"/>
    <property type="project" value="TreeGrafter"/>
</dbReference>
<dbReference type="CDD" id="cd02769">
    <property type="entry name" value="MopB_DMSOR-BSOR-TMAOR"/>
    <property type="match status" value="1"/>
</dbReference>